<accession>A0AAE0SEM8</accession>
<sequence length="153" mass="17312">MFWKFDNVGPNDKKIIVSKPRAITDNGVTRNEITVSYSTIGRRRDDIQLYRIYDSGRRELIEGITGNSSSSTYTFSNLTCVDIGLYEWVTVSRFISEEFPEVVSKEDFHLPVDGEEGSFKCKYSSSKSCSYKGQSNPKKVKALFVIPVSNLTP</sequence>
<proteinExistence type="predicted"/>
<dbReference type="Proteomes" id="UP001195483">
    <property type="component" value="Unassembled WGS sequence"/>
</dbReference>
<reference evidence="1" key="2">
    <citation type="journal article" date="2021" name="Genome Biol. Evol.">
        <title>Developing a high-quality reference genome for a parasitic bivalve with doubly uniparental inheritance (Bivalvia: Unionida).</title>
        <authorList>
            <person name="Smith C.H."/>
        </authorList>
    </citation>
    <scope>NUCLEOTIDE SEQUENCE</scope>
    <source>
        <strain evidence="1">CHS0354</strain>
        <tissue evidence="1">Mantle</tissue>
    </source>
</reference>
<dbReference type="EMBL" id="JAEAOA010000833">
    <property type="protein sequence ID" value="KAK3590645.1"/>
    <property type="molecule type" value="Genomic_DNA"/>
</dbReference>
<evidence type="ECO:0000313" key="2">
    <source>
        <dbReference type="Proteomes" id="UP001195483"/>
    </source>
</evidence>
<dbReference type="AlphaFoldDB" id="A0AAE0SEM8"/>
<reference evidence="1" key="3">
    <citation type="submission" date="2023-05" db="EMBL/GenBank/DDBJ databases">
        <authorList>
            <person name="Smith C.H."/>
        </authorList>
    </citation>
    <scope>NUCLEOTIDE SEQUENCE</scope>
    <source>
        <strain evidence="1">CHS0354</strain>
        <tissue evidence="1">Mantle</tissue>
    </source>
</reference>
<evidence type="ECO:0000313" key="1">
    <source>
        <dbReference type="EMBL" id="KAK3590645.1"/>
    </source>
</evidence>
<keyword evidence="2" id="KW-1185">Reference proteome</keyword>
<name>A0AAE0SEM8_9BIVA</name>
<protein>
    <submittedName>
        <fullName evidence="1">Uncharacterized protein</fullName>
    </submittedName>
</protein>
<gene>
    <name evidence="1" type="ORF">CHS0354_013678</name>
</gene>
<organism evidence="1 2">
    <name type="scientific">Potamilus streckersoni</name>
    <dbReference type="NCBI Taxonomy" id="2493646"/>
    <lineage>
        <taxon>Eukaryota</taxon>
        <taxon>Metazoa</taxon>
        <taxon>Spiralia</taxon>
        <taxon>Lophotrochozoa</taxon>
        <taxon>Mollusca</taxon>
        <taxon>Bivalvia</taxon>
        <taxon>Autobranchia</taxon>
        <taxon>Heteroconchia</taxon>
        <taxon>Palaeoheterodonta</taxon>
        <taxon>Unionida</taxon>
        <taxon>Unionoidea</taxon>
        <taxon>Unionidae</taxon>
        <taxon>Ambleminae</taxon>
        <taxon>Lampsilini</taxon>
        <taxon>Potamilus</taxon>
    </lineage>
</organism>
<comment type="caution">
    <text evidence="1">The sequence shown here is derived from an EMBL/GenBank/DDBJ whole genome shotgun (WGS) entry which is preliminary data.</text>
</comment>
<reference evidence="1" key="1">
    <citation type="journal article" date="2021" name="Genome Biol. Evol.">
        <title>A High-Quality Reference Genome for a Parasitic Bivalve with Doubly Uniparental Inheritance (Bivalvia: Unionida).</title>
        <authorList>
            <person name="Smith C.H."/>
        </authorList>
    </citation>
    <scope>NUCLEOTIDE SEQUENCE</scope>
    <source>
        <strain evidence="1">CHS0354</strain>
    </source>
</reference>